<dbReference type="EMBL" id="LXTC01000006">
    <property type="protein sequence ID" value="OBA19594.1"/>
    <property type="molecule type" value="Genomic_DNA"/>
</dbReference>
<dbReference type="PROSITE" id="PS51886">
    <property type="entry name" value="TLDC"/>
    <property type="match status" value="1"/>
</dbReference>
<evidence type="ECO:0000259" key="1">
    <source>
        <dbReference type="PROSITE" id="PS51886"/>
    </source>
</evidence>
<evidence type="ECO:0000313" key="3">
    <source>
        <dbReference type="Proteomes" id="UP000092555"/>
    </source>
</evidence>
<dbReference type="STRING" id="869754.A0A1A0H682"/>
<keyword evidence="3" id="KW-1185">Reference proteome</keyword>
<dbReference type="Proteomes" id="UP000092555">
    <property type="component" value="Unassembled WGS sequence"/>
</dbReference>
<organism evidence="2 3">
    <name type="scientific">Metschnikowia bicuspidata var. bicuspidata NRRL YB-4993</name>
    <dbReference type="NCBI Taxonomy" id="869754"/>
    <lineage>
        <taxon>Eukaryota</taxon>
        <taxon>Fungi</taxon>
        <taxon>Dikarya</taxon>
        <taxon>Ascomycota</taxon>
        <taxon>Saccharomycotina</taxon>
        <taxon>Pichiomycetes</taxon>
        <taxon>Metschnikowiaceae</taxon>
        <taxon>Metschnikowia</taxon>
    </lineage>
</organism>
<gene>
    <name evidence="2" type="ORF">METBIDRAFT_33240</name>
</gene>
<feature type="domain" description="TLDc" evidence="1">
    <location>
        <begin position="392"/>
        <end position="628"/>
    </location>
</feature>
<reference evidence="2 3" key="1">
    <citation type="submission" date="2016-05" db="EMBL/GenBank/DDBJ databases">
        <title>Comparative genomics of biotechnologically important yeasts.</title>
        <authorList>
            <consortium name="DOE Joint Genome Institute"/>
            <person name="Riley R."/>
            <person name="Haridas S."/>
            <person name="Wolfe K.H."/>
            <person name="Lopes M.R."/>
            <person name="Hittinger C.T."/>
            <person name="Goker M."/>
            <person name="Salamov A."/>
            <person name="Wisecaver J."/>
            <person name="Long T.M."/>
            <person name="Aerts A.L."/>
            <person name="Barry K."/>
            <person name="Choi C."/>
            <person name="Clum A."/>
            <person name="Coughlan A.Y."/>
            <person name="Deshpande S."/>
            <person name="Douglass A.P."/>
            <person name="Hanson S.J."/>
            <person name="Klenk H.-P."/>
            <person name="LaButti K."/>
            <person name="Lapidus A."/>
            <person name="Lindquist E."/>
            <person name="Lipzen A."/>
            <person name="Meier-kolthoff J.P."/>
            <person name="Ohm R.A."/>
            <person name="Otillar R.P."/>
            <person name="Pangilinan J."/>
            <person name="Peng Y."/>
            <person name="Rokas A."/>
            <person name="Rosa C.A."/>
            <person name="Scheuner C."/>
            <person name="Sibirny A.A."/>
            <person name="Slot J.C."/>
            <person name="Stielow J.B."/>
            <person name="Sun H."/>
            <person name="Kurtzman C.P."/>
            <person name="Blackwell M."/>
            <person name="Grigoriev I.V."/>
            <person name="Jeffries T.W."/>
        </authorList>
    </citation>
    <scope>NUCLEOTIDE SEQUENCE [LARGE SCALE GENOMIC DNA]</scope>
    <source>
        <strain evidence="2 3">NRRL YB-4993</strain>
    </source>
</reference>
<evidence type="ECO:0000313" key="2">
    <source>
        <dbReference type="EMBL" id="OBA19594.1"/>
    </source>
</evidence>
<name>A0A1A0H682_9ASCO</name>
<dbReference type="InterPro" id="IPR006571">
    <property type="entry name" value="TLDc_dom"/>
</dbReference>
<dbReference type="OrthoDB" id="289228at2759"/>
<dbReference type="AlphaFoldDB" id="A0A1A0H682"/>
<sequence>MGQLTSSEATNGPQKEKYSAQSITSLFQAKAISLLGKGEIQSVASKVNMNDITKGDAILTYTDLALLLNLSKIENEEPCTIPDSDNDTKNHIERLDPQSGICMESPATPAIEILYRSFTVLGRLPFLSGVPLHMDQLTIKKLLVALAVHLGRMSKIWPTCHYTKVVFISLALTPQLISGSELDEKKRGDSSETRPVSVGTLNEKSKFEAGSHEKTKENAIMKSLSVNVSYKTSAKEETETACDMIIWDSLDPLVNYDAINVDVLSVSAYDLAQIFTLLLVINSIPDQSHVKMQEDIHNLIAKKWKQFEDASFFLLRYFDIDITRANSKKMRICYSKYKTGVQEVMCDFFEKNFKRFLQISLFLSKIKASAPEKQMKMNEKRTKPIKPFVQTRLVDEATISLLNLFMKNIDTNVEVTPQNMVELYIGAQSGFSIRSLELKIFKWQAPTIFLVSGKRLKNKTIKKNKRYQQFDSEYPRHFRSIEDPRKSWQHENDRVTYAVFVKQPWRNSNKNNFGDEETAIMSILPRLDFFKSKRGLLTNGKLIYFNNQGMGVGFGNEQPLNKNNTRKHIPGSVSLTIEANLEFAVFRHIVNAGANTPHYFETSIQNSALHQDYEDRFVITDLEVWGVGSTKELEEQKKQWEWEEKQALARQGVNLRSLGEERAFLEMVGLVGNQGSGGSV</sequence>
<protein>
    <submittedName>
        <fullName evidence="2">Restriction of telomere capping protein 5</fullName>
    </submittedName>
</protein>
<dbReference type="RefSeq" id="XP_018710122.1">
    <property type="nucleotide sequence ID" value="XM_018856251.1"/>
</dbReference>
<dbReference type="SMART" id="SM00584">
    <property type="entry name" value="TLDc"/>
    <property type="match status" value="1"/>
</dbReference>
<comment type="caution">
    <text evidence="2">The sequence shown here is derived from an EMBL/GenBank/DDBJ whole genome shotgun (WGS) entry which is preliminary data.</text>
</comment>
<proteinExistence type="predicted"/>
<dbReference type="Pfam" id="PF07534">
    <property type="entry name" value="TLD"/>
    <property type="match status" value="1"/>
</dbReference>
<dbReference type="GeneID" id="30029227"/>
<accession>A0A1A0H682</accession>